<dbReference type="PANTHER" id="PTHR46262:SF2">
    <property type="entry name" value="FORKHEAD BOX PROTEIN BINIOU"/>
    <property type="match status" value="1"/>
</dbReference>
<dbReference type="PROSITE" id="PS00657">
    <property type="entry name" value="FORK_HEAD_1"/>
    <property type="match status" value="1"/>
</dbReference>
<feature type="domain" description="Fork-head" evidence="6">
    <location>
        <begin position="66"/>
        <end position="160"/>
    </location>
</feature>
<dbReference type="Proteomes" id="UP000694846">
    <property type="component" value="Unplaced"/>
</dbReference>
<dbReference type="PROSITE" id="PS00658">
    <property type="entry name" value="FORK_HEAD_2"/>
    <property type="match status" value="1"/>
</dbReference>
<proteinExistence type="predicted"/>
<sequence length="410" mass="45768">MDVLIVKVEDKDRKKANSYNNNNNNNNNDDDDDGCRKNSGGAATGKTATAVTGVPAGVVATGRSEKPPYSYIALIVMAIQSSPVKRLTLSEIYAFLQHRFPFFRGSYQGWKNSVRHNLSLNECFIKLPKGLGRPGKGHYWTVDPASEMMFEESSFRRRPRGFRRKCQQKSVVPMVGSGGGGYQTSQYHQHLHHHHYHQNLQQQQQQQQQLGLGQLQQQHPSGQEIQRPAGHEMQPQQQLQSLPPAPAQQRPHQPQPHQPQPHQPQPQQPQPQSQSTVPCYLHDQYDYKDAAAAMVAGYQHQDFSASGGDGGYCRNDLQLDHFAASFWQSQKSEVYGGPGAGGTGGYQEQFDYGCQYNLSHDNGYNTAVMRRSAAATGQIQQPVMDNSISAGNGLPQHISLHHYYDCPKFC</sequence>
<dbReference type="RefSeq" id="XP_025425373.1">
    <property type="nucleotide sequence ID" value="XM_025569588.1"/>
</dbReference>
<feature type="compositionally biased region" description="Pro residues" evidence="5">
    <location>
        <begin position="253"/>
        <end position="269"/>
    </location>
</feature>
<dbReference type="SMART" id="SM00339">
    <property type="entry name" value="FH"/>
    <property type="match status" value="1"/>
</dbReference>
<dbReference type="InterPro" id="IPR030456">
    <property type="entry name" value="TF_fork_head_CS_2"/>
</dbReference>
<keyword evidence="7" id="KW-1185">Reference proteome</keyword>
<evidence type="ECO:0000256" key="3">
    <source>
        <dbReference type="ARBA" id="ARBA00023242"/>
    </source>
</evidence>
<dbReference type="InterPro" id="IPR001766">
    <property type="entry name" value="Fork_head_dom"/>
</dbReference>
<feature type="compositionally biased region" description="Low complexity" evidence="5">
    <location>
        <begin position="198"/>
        <end position="219"/>
    </location>
</feature>
<reference evidence="8" key="1">
    <citation type="submission" date="2025-08" db="UniProtKB">
        <authorList>
            <consortium name="RefSeq"/>
        </authorList>
    </citation>
    <scope>IDENTIFICATION</scope>
    <source>
        <tissue evidence="8">Whole body</tissue>
    </source>
</reference>
<protein>
    <submittedName>
        <fullName evidence="8">Forkhead box protein D1-like</fullName>
    </submittedName>
</protein>
<dbReference type="InterPro" id="IPR036390">
    <property type="entry name" value="WH_DNA-bd_sf"/>
</dbReference>
<dbReference type="GO" id="GO:0005634">
    <property type="term" value="C:nucleus"/>
    <property type="evidence" value="ECO:0007669"/>
    <property type="project" value="UniProtKB-SubCell"/>
</dbReference>
<dbReference type="GeneID" id="112694191"/>
<dbReference type="FunFam" id="1.10.10.10:FF:000071">
    <property type="entry name" value="Forkhead box F1"/>
    <property type="match status" value="1"/>
</dbReference>
<dbReference type="Pfam" id="PF00250">
    <property type="entry name" value="Forkhead"/>
    <property type="match status" value="1"/>
</dbReference>
<keyword evidence="3 4" id="KW-0539">Nucleus</keyword>
<accession>A0A8B8GQL1</accession>
<evidence type="ECO:0000259" key="6">
    <source>
        <dbReference type="PROSITE" id="PS50039"/>
    </source>
</evidence>
<dbReference type="GO" id="GO:0009887">
    <property type="term" value="P:animal organ morphogenesis"/>
    <property type="evidence" value="ECO:0007669"/>
    <property type="project" value="TreeGrafter"/>
</dbReference>
<dbReference type="Gene3D" id="1.10.10.10">
    <property type="entry name" value="Winged helix-like DNA-binding domain superfamily/Winged helix DNA-binding domain"/>
    <property type="match status" value="1"/>
</dbReference>
<feature type="region of interest" description="Disordered" evidence="5">
    <location>
        <begin position="156"/>
        <end position="277"/>
    </location>
</feature>
<evidence type="ECO:0000256" key="4">
    <source>
        <dbReference type="PROSITE-ProRule" id="PRU00089"/>
    </source>
</evidence>
<evidence type="ECO:0000256" key="5">
    <source>
        <dbReference type="SAM" id="MobiDB-lite"/>
    </source>
</evidence>
<name>A0A8B8GQL1_9HEMI</name>
<feature type="DNA-binding region" description="Fork-head" evidence="4">
    <location>
        <begin position="66"/>
        <end position="160"/>
    </location>
</feature>
<dbReference type="PRINTS" id="PR00053">
    <property type="entry name" value="FORKHEAD"/>
</dbReference>
<dbReference type="GO" id="GO:0000981">
    <property type="term" value="F:DNA-binding transcription factor activity, RNA polymerase II-specific"/>
    <property type="evidence" value="ECO:0007669"/>
    <property type="project" value="TreeGrafter"/>
</dbReference>
<feature type="compositionally biased region" description="Basic residues" evidence="5">
    <location>
        <begin position="156"/>
        <end position="167"/>
    </location>
</feature>
<comment type="subcellular location">
    <subcellularLocation>
        <location evidence="1 4">Nucleus</location>
    </subcellularLocation>
</comment>
<dbReference type="PROSITE" id="PS50039">
    <property type="entry name" value="FORK_HEAD_3"/>
    <property type="match status" value="1"/>
</dbReference>
<dbReference type="InterPro" id="IPR018122">
    <property type="entry name" value="TF_fork_head_CS_1"/>
</dbReference>
<dbReference type="AlphaFoldDB" id="A0A8B8GQL1"/>
<dbReference type="OrthoDB" id="5954824at2759"/>
<dbReference type="InterPro" id="IPR051770">
    <property type="entry name" value="Forkhead_box_regulator"/>
</dbReference>
<evidence type="ECO:0000256" key="2">
    <source>
        <dbReference type="ARBA" id="ARBA00023125"/>
    </source>
</evidence>
<feature type="region of interest" description="Disordered" evidence="5">
    <location>
        <begin position="14"/>
        <end position="46"/>
    </location>
</feature>
<feature type="compositionally biased region" description="Low complexity" evidence="5">
    <location>
        <begin position="234"/>
        <end position="252"/>
    </location>
</feature>
<organism evidence="7 8">
    <name type="scientific">Sipha flava</name>
    <name type="common">yellow sugarcane aphid</name>
    <dbReference type="NCBI Taxonomy" id="143950"/>
    <lineage>
        <taxon>Eukaryota</taxon>
        <taxon>Metazoa</taxon>
        <taxon>Ecdysozoa</taxon>
        <taxon>Arthropoda</taxon>
        <taxon>Hexapoda</taxon>
        <taxon>Insecta</taxon>
        <taxon>Pterygota</taxon>
        <taxon>Neoptera</taxon>
        <taxon>Paraneoptera</taxon>
        <taxon>Hemiptera</taxon>
        <taxon>Sternorrhyncha</taxon>
        <taxon>Aphidomorpha</taxon>
        <taxon>Aphidoidea</taxon>
        <taxon>Aphididae</taxon>
        <taxon>Sipha</taxon>
    </lineage>
</organism>
<dbReference type="PANTHER" id="PTHR46262">
    <property type="entry name" value="FORKHEAD BOX PROTEIN BINIOU"/>
    <property type="match status" value="1"/>
</dbReference>
<dbReference type="SUPFAM" id="SSF46785">
    <property type="entry name" value="Winged helix' DNA-binding domain"/>
    <property type="match status" value="1"/>
</dbReference>
<dbReference type="GO" id="GO:0000978">
    <property type="term" value="F:RNA polymerase II cis-regulatory region sequence-specific DNA binding"/>
    <property type="evidence" value="ECO:0007669"/>
    <property type="project" value="TreeGrafter"/>
</dbReference>
<evidence type="ECO:0000256" key="1">
    <source>
        <dbReference type="ARBA" id="ARBA00004123"/>
    </source>
</evidence>
<keyword evidence="2 4" id="KW-0238">DNA-binding</keyword>
<dbReference type="GO" id="GO:0001710">
    <property type="term" value="P:mesodermal cell fate commitment"/>
    <property type="evidence" value="ECO:0007669"/>
    <property type="project" value="UniProtKB-ARBA"/>
</dbReference>
<dbReference type="InterPro" id="IPR036388">
    <property type="entry name" value="WH-like_DNA-bd_sf"/>
</dbReference>
<evidence type="ECO:0000313" key="8">
    <source>
        <dbReference type="RefSeq" id="XP_025425373.1"/>
    </source>
</evidence>
<evidence type="ECO:0000313" key="7">
    <source>
        <dbReference type="Proteomes" id="UP000694846"/>
    </source>
</evidence>
<gene>
    <name evidence="8" type="primary">LOC112694191</name>
</gene>